<comment type="subcellular location">
    <subcellularLocation>
        <location evidence="1">Cytoplasm</location>
    </subcellularLocation>
</comment>
<keyword evidence="7" id="KW-0436">Ligase</keyword>
<comment type="function">
    <text evidence="14">Catalyzes the condensation of pantoate with beta-alanine in an ATP-dependent reaction via a pantoyl-adenylate intermediate.</text>
</comment>
<evidence type="ECO:0000256" key="2">
    <source>
        <dbReference type="ARBA" id="ARBA00004990"/>
    </source>
</evidence>
<evidence type="ECO:0000256" key="1">
    <source>
        <dbReference type="ARBA" id="ARBA00004496"/>
    </source>
</evidence>
<dbReference type="InterPro" id="IPR014729">
    <property type="entry name" value="Rossmann-like_a/b/a_fold"/>
</dbReference>
<gene>
    <name evidence="15" type="ORF">GBAR_LOCUS28818</name>
</gene>
<evidence type="ECO:0000256" key="3">
    <source>
        <dbReference type="ARBA" id="ARBA00009256"/>
    </source>
</evidence>
<dbReference type="EMBL" id="CASHTH010004032">
    <property type="protein sequence ID" value="CAI8052686.1"/>
    <property type="molecule type" value="Genomic_DNA"/>
</dbReference>
<dbReference type="FunFam" id="3.40.50.620:FF:000114">
    <property type="entry name" value="Pantothenate synthetase"/>
    <property type="match status" value="1"/>
</dbReference>
<organism evidence="15 16">
    <name type="scientific">Geodia barretti</name>
    <name type="common">Barrett's horny sponge</name>
    <dbReference type="NCBI Taxonomy" id="519541"/>
    <lineage>
        <taxon>Eukaryota</taxon>
        <taxon>Metazoa</taxon>
        <taxon>Porifera</taxon>
        <taxon>Demospongiae</taxon>
        <taxon>Heteroscleromorpha</taxon>
        <taxon>Tetractinellida</taxon>
        <taxon>Astrophorina</taxon>
        <taxon>Geodiidae</taxon>
        <taxon>Geodia</taxon>
    </lineage>
</organism>
<dbReference type="PANTHER" id="PTHR21299:SF1">
    <property type="entry name" value="PANTOATE--BETA-ALANINE LIGASE"/>
    <property type="match status" value="1"/>
</dbReference>
<dbReference type="NCBIfam" id="TIGR00125">
    <property type="entry name" value="cyt_tran_rel"/>
    <property type="match status" value="1"/>
</dbReference>
<evidence type="ECO:0000256" key="10">
    <source>
        <dbReference type="ARBA" id="ARBA00022840"/>
    </source>
</evidence>
<evidence type="ECO:0000313" key="16">
    <source>
        <dbReference type="Proteomes" id="UP001174909"/>
    </source>
</evidence>
<evidence type="ECO:0000256" key="13">
    <source>
        <dbReference type="ARBA" id="ARBA00048258"/>
    </source>
</evidence>
<comment type="catalytic activity">
    <reaction evidence="13">
        <text>(R)-pantoate + beta-alanine + ATP = (R)-pantothenate + AMP + diphosphate + H(+)</text>
        <dbReference type="Rhea" id="RHEA:10912"/>
        <dbReference type="ChEBI" id="CHEBI:15378"/>
        <dbReference type="ChEBI" id="CHEBI:15980"/>
        <dbReference type="ChEBI" id="CHEBI:29032"/>
        <dbReference type="ChEBI" id="CHEBI:30616"/>
        <dbReference type="ChEBI" id="CHEBI:33019"/>
        <dbReference type="ChEBI" id="CHEBI:57966"/>
        <dbReference type="ChEBI" id="CHEBI:456215"/>
        <dbReference type="EC" id="6.3.2.1"/>
    </reaction>
</comment>
<keyword evidence="8" id="KW-0566">Pantothenate biosynthesis</keyword>
<evidence type="ECO:0000256" key="11">
    <source>
        <dbReference type="ARBA" id="ARBA00029902"/>
    </source>
</evidence>
<comment type="caution">
    <text evidence="15">The sequence shown here is derived from an EMBL/GenBank/DDBJ whole genome shotgun (WGS) entry which is preliminary data.</text>
</comment>
<evidence type="ECO:0000256" key="8">
    <source>
        <dbReference type="ARBA" id="ARBA00022655"/>
    </source>
</evidence>
<evidence type="ECO:0000256" key="6">
    <source>
        <dbReference type="ARBA" id="ARBA00022490"/>
    </source>
</evidence>
<dbReference type="GO" id="GO:0004592">
    <property type="term" value="F:pantoate-beta-alanine ligase activity"/>
    <property type="evidence" value="ECO:0007669"/>
    <property type="project" value="UniProtKB-EC"/>
</dbReference>
<keyword evidence="16" id="KW-1185">Reference proteome</keyword>
<dbReference type="AlphaFoldDB" id="A0AA35TTA0"/>
<proteinExistence type="inferred from homology"/>
<evidence type="ECO:0000256" key="7">
    <source>
        <dbReference type="ARBA" id="ARBA00022598"/>
    </source>
</evidence>
<evidence type="ECO:0000313" key="15">
    <source>
        <dbReference type="EMBL" id="CAI8052686.1"/>
    </source>
</evidence>
<accession>A0AA35TTA0</accession>
<comment type="similarity">
    <text evidence="3">Belongs to the pantothenate synthetase family.</text>
</comment>
<dbReference type="PANTHER" id="PTHR21299">
    <property type="entry name" value="CYTIDYLATE KINASE/PANTOATE-BETA-ALANINE LIGASE"/>
    <property type="match status" value="1"/>
</dbReference>
<keyword evidence="9" id="KW-0547">Nucleotide-binding</keyword>
<dbReference type="Proteomes" id="UP001174909">
    <property type="component" value="Unassembled WGS sequence"/>
</dbReference>
<sequence>MLTLTSNTTTTRLIRSITRPLGLVPTMGALHEGHLALVRRARQENPFVVVSIFVNPTQFGPQEDLATYPRDTRRDLALLEAEGVDLAYTPGPEEVYPKGFDTWVEPGALAERLEGAVRPGHFRGVATVVAKLFNVVGPDRAYFGQKDGQQLAVIRQMVQDLNMRVEIVAVPTVRDADGLALSSRNAYLTQAQRRAAPVIYRALSKAEELWQGGVTNSEALRDSVRATLDSEPSIDGIDYVSVAEATTLAELEQVNAPAMVSTAVRLGSTRLIDNVLLG</sequence>
<keyword evidence="10" id="KW-0067">ATP-binding</keyword>
<dbReference type="EC" id="6.3.2.1" evidence="4"/>
<name>A0AA35TTA0_GEOBA</name>
<dbReference type="InterPro" id="IPR003721">
    <property type="entry name" value="Pantoate_ligase"/>
</dbReference>
<evidence type="ECO:0000256" key="14">
    <source>
        <dbReference type="ARBA" id="ARBA00055042"/>
    </source>
</evidence>
<dbReference type="Pfam" id="PF02569">
    <property type="entry name" value="Pantoate_ligase"/>
    <property type="match status" value="1"/>
</dbReference>
<dbReference type="GO" id="GO:0005524">
    <property type="term" value="F:ATP binding"/>
    <property type="evidence" value="ECO:0007669"/>
    <property type="project" value="UniProtKB-KW"/>
</dbReference>
<dbReference type="InterPro" id="IPR042176">
    <property type="entry name" value="Pantoate_ligase_C"/>
</dbReference>
<dbReference type="GO" id="GO:0005829">
    <property type="term" value="C:cytosol"/>
    <property type="evidence" value="ECO:0007669"/>
    <property type="project" value="TreeGrafter"/>
</dbReference>
<reference evidence="15" key="1">
    <citation type="submission" date="2023-03" db="EMBL/GenBank/DDBJ databases">
        <authorList>
            <person name="Steffen K."/>
            <person name="Cardenas P."/>
        </authorList>
    </citation>
    <scope>NUCLEOTIDE SEQUENCE</scope>
</reference>
<keyword evidence="6" id="KW-0963">Cytoplasm</keyword>
<evidence type="ECO:0000256" key="5">
    <source>
        <dbReference type="ARBA" id="ARBA00015647"/>
    </source>
</evidence>
<evidence type="ECO:0000256" key="12">
    <source>
        <dbReference type="ARBA" id="ARBA00032806"/>
    </source>
</evidence>
<dbReference type="InterPro" id="IPR004821">
    <property type="entry name" value="Cyt_trans-like"/>
</dbReference>
<dbReference type="NCBIfam" id="TIGR00018">
    <property type="entry name" value="panC"/>
    <property type="match status" value="1"/>
</dbReference>
<dbReference type="SUPFAM" id="SSF52374">
    <property type="entry name" value="Nucleotidylyl transferase"/>
    <property type="match status" value="1"/>
</dbReference>
<dbReference type="CDD" id="cd00560">
    <property type="entry name" value="PanC"/>
    <property type="match status" value="1"/>
</dbReference>
<dbReference type="Gene3D" id="3.30.1300.10">
    <property type="entry name" value="Pantoate-beta-alanine ligase, C-terminal domain"/>
    <property type="match status" value="1"/>
</dbReference>
<comment type="pathway">
    <text evidence="2">Cofactor biosynthesis; (R)-pantothenate biosynthesis; (R)-pantothenate from (R)-pantoate and beta-alanine: step 1/1.</text>
</comment>
<dbReference type="HAMAP" id="MF_00158">
    <property type="entry name" value="PanC"/>
    <property type="match status" value="1"/>
</dbReference>
<dbReference type="GO" id="GO:0015940">
    <property type="term" value="P:pantothenate biosynthetic process"/>
    <property type="evidence" value="ECO:0007669"/>
    <property type="project" value="UniProtKB-KW"/>
</dbReference>
<protein>
    <recommendedName>
        <fullName evidence="5">Pantoate--beta-alanine ligase</fullName>
        <ecNumber evidence="4">6.3.2.1</ecNumber>
    </recommendedName>
    <alternativeName>
        <fullName evidence="12">Pantoate-activating enzyme</fullName>
    </alternativeName>
    <alternativeName>
        <fullName evidence="11">Pantothenate synthetase</fullName>
    </alternativeName>
</protein>
<evidence type="ECO:0000256" key="4">
    <source>
        <dbReference type="ARBA" id="ARBA00012219"/>
    </source>
</evidence>
<evidence type="ECO:0000256" key="9">
    <source>
        <dbReference type="ARBA" id="ARBA00022741"/>
    </source>
</evidence>
<dbReference type="Gene3D" id="3.40.50.620">
    <property type="entry name" value="HUPs"/>
    <property type="match status" value="1"/>
</dbReference>